<proteinExistence type="predicted"/>
<name>A0ABR9WKN0_9BACT</name>
<feature type="domain" description="Glycosyl transferase family 1" evidence="1">
    <location>
        <begin position="185"/>
        <end position="349"/>
    </location>
</feature>
<comment type="caution">
    <text evidence="2">The sequence shown here is derived from an EMBL/GenBank/DDBJ whole genome shotgun (WGS) entry which is preliminary data.</text>
</comment>
<accession>A0ABR9WKN0</accession>
<dbReference type="Pfam" id="PF00534">
    <property type="entry name" value="Glycos_transf_1"/>
    <property type="match status" value="1"/>
</dbReference>
<reference evidence="3" key="1">
    <citation type="submission" date="2023-07" db="EMBL/GenBank/DDBJ databases">
        <title>Dyadobacter sp. nov 'subterranea' isolated from contaminted grondwater.</title>
        <authorList>
            <person name="Szabo I."/>
            <person name="Al-Omari J."/>
            <person name="Szerdahelyi S.G."/>
            <person name="Rado J."/>
        </authorList>
    </citation>
    <scope>NUCLEOTIDE SEQUENCE [LARGE SCALE GENOMIC DNA]</scope>
    <source>
        <strain evidence="3">UP-52</strain>
    </source>
</reference>
<protein>
    <submittedName>
        <fullName evidence="2">Glycosyltransferase</fullName>
    </submittedName>
</protein>
<dbReference type="Gene3D" id="3.40.50.2000">
    <property type="entry name" value="Glycogen Phosphorylase B"/>
    <property type="match status" value="2"/>
</dbReference>
<dbReference type="EMBL" id="JACYGY010000002">
    <property type="protein sequence ID" value="MBE9466063.1"/>
    <property type="molecule type" value="Genomic_DNA"/>
</dbReference>
<dbReference type="RefSeq" id="WP_194124323.1">
    <property type="nucleotide sequence ID" value="NZ_JACYGY010000002.1"/>
</dbReference>
<evidence type="ECO:0000259" key="1">
    <source>
        <dbReference type="Pfam" id="PF00534"/>
    </source>
</evidence>
<gene>
    <name evidence="2" type="ORF">IEE83_29690</name>
</gene>
<dbReference type="PANTHER" id="PTHR45947:SF3">
    <property type="entry name" value="SULFOQUINOVOSYL TRANSFERASE SQD2"/>
    <property type="match status" value="1"/>
</dbReference>
<evidence type="ECO:0000313" key="3">
    <source>
        <dbReference type="Proteomes" id="UP000634134"/>
    </source>
</evidence>
<organism evidence="2 3">
    <name type="scientific">Dyadobacter subterraneus</name>
    <dbReference type="NCBI Taxonomy" id="2773304"/>
    <lineage>
        <taxon>Bacteria</taxon>
        <taxon>Pseudomonadati</taxon>
        <taxon>Bacteroidota</taxon>
        <taxon>Cytophagia</taxon>
        <taxon>Cytophagales</taxon>
        <taxon>Spirosomataceae</taxon>
        <taxon>Dyadobacter</taxon>
    </lineage>
</organism>
<dbReference type="InterPro" id="IPR001296">
    <property type="entry name" value="Glyco_trans_1"/>
</dbReference>
<evidence type="ECO:0000313" key="2">
    <source>
        <dbReference type="EMBL" id="MBE9466063.1"/>
    </source>
</evidence>
<dbReference type="Proteomes" id="UP000634134">
    <property type="component" value="Unassembled WGS sequence"/>
</dbReference>
<keyword evidence="3" id="KW-1185">Reference proteome</keyword>
<dbReference type="InterPro" id="IPR050194">
    <property type="entry name" value="Glycosyltransferase_grp1"/>
</dbReference>
<dbReference type="SUPFAM" id="SSF53756">
    <property type="entry name" value="UDP-Glycosyltransferase/glycogen phosphorylase"/>
    <property type="match status" value="1"/>
</dbReference>
<dbReference type="PANTHER" id="PTHR45947">
    <property type="entry name" value="SULFOQUINOVOSYL TRANSFERASE SQD2"/>
    <property type="match status" value="1"/>
</dbReference>
<sequence length="382" mass="44406">MKPRVLLLSTVHPPADPRIMYKIAPSLAQDYEVICVLPNLVNSSGKNDFETIRLPFYQSLLLRILLCHPVLLWKCLRFRPAIVHIFVPELIPVAFLFQWLGAKVIYEVQENLYKKFSIKRFNKAVFYQQLFKFFDHAARKNFNCLFTEHAYLNEYKNLPLTSAVVHNYVSLPFIDRYYGKHERLIKQPPVFFYCGVISMERSFDVLVAALIKLKSGYPEFQMHLFGKLQFDMTDAEKLTDFDKIRANIVFHGYTDLKDALPYAEGATAGMALLKPVADYPDSYTTKIFEYMAMQLPVITSDFPLYRDVVENSGCGFCISPYDSDLLAKKLEWLIENPEKAKVMGQKGRNSTETHYSWANEEEILLDFYRKILKPKKSEFLTT</sequence>